<dbReference type="Gene3D" id="1.25.40.20">
    <property type="entry name" value="Ankyrin repeat-containing domain"/>
    <property type="match status" value="1"/>
</dbReference>
<dbReference type="PROSITE" id="PS50297">
    <property type="entry name" value="ANK_REP_REGION"/>
    <property type="match status" value="2"/>
</dbReference>
<dbReference type="SUPFAM" id="SSF48403">
    <property type="entry name" value="Ankyrin repeat"/>
    <property type="match status" value="1"/>
</dbReference>
<dbReference type="Proteomes" id="UP000654075">
    <property type="component" value="Unassembled WGS sequence"/>
</dbReference>
<dbReference type="SMART" id="SM00248">
    <property type="entry name" value="ANK"/>
    <property type="match status" value="3"/>
</dbReference>
<evidence type="ECO:0000313" key="5">
    <source>
        <dbReference type="Proteomes" id="UP000654075"/>
    </source>
</evidence>
<dbReference type="PROSITE" id="PS50088">
    <property type="entry name" value="ANK_REPEAT"/>
    <property type="match status" value="2"/>
</dbReference>
<comment type="caution">
    <text evidence="4">The sequence shown here is derived from an EMBL/GenBank/DDBJ whole genome shotgun (WGS) entry which is preliminary data.</text>
</comment>
<evidence type="ECO:0008006" key="6">
    <source>
        <dbReference type="Google" id="ProtNLM"/>
    </source>
</evidence>
<feature type="repeat" description="ANK" evidence="3">
    <location>
        <begin position="249"/>
        <end position="276"/>
    </location>
</feature>
<dbReference type="InterPro" id="IPR036770">
    <property type="entry name" value="Ankyrin_rpt-contain_sf"/>
</dbReference>
<reference evidence="4" key="1">
    <citation type="submission" date="2021-02" db="EMBL/GenBank/DDBJ databases">
        <authorList>
            <person name="Dougan E. K."/>
            <person name="Rhodes N."/>
            <person name="Thang M."/>
            <person name="Chan C."/>
        </authorList>
    </citation>
    <scope>NUCLEOTIDE SEQUENCE</scope>
</reference>
<keyword evidence="2 3" id="KW-0040">ANK repeat</keyword>
<dbReference type="Pfam" id="PF12796">
    <property type="entry name" value="Ank_2"/>
    <property type="match status" value="1"/>
</dbReference>
<protein>
    <recommendedName>
        <fullName evidence="6">Ankyrin repeat domain-containing protein</fullName>
    </recommendedName>
</protein>
<dbReference type="PANTHER" id="PTHR24171">
    <property type="entry name" value="ANKYRIN REPEAT DOMAIN-CONTAINING PROTEIN 39-RELATED"/>
    <property type="match status" value="1"/>
</dbReference>
<dbReference type="InterPro" id="IPR002110">
    <property type="entry name" value="Ankyrin_rpt"/>
</dbReference>
<organism evidence="4 5">
    <name type="scientific">Polarella glacialis</name>
    <name type="common">Dinoflagellate</name>
    <dbReference type="NCBI Taxonomy" id="89957"/>
    <lineage>
        <taxon>Eukaryota</taxon>
        <taxon>Sar</taxon>
        <taxon>Alveolata</taxon>
        <taxon>Dinophyceae</taxon>
        <taxon>Suessiales</taxon>
        <taxon>Suessiaceae</taxon>
        <taxon>Polarella</taxon>
    </lineage>
</organism>
<keyword evidence="1" id="KW-0677">Repeat</keyword>
<feature type="repeat" description="ANK" evidence="3">
    <location>
        <begin position="216"/>
        <end position="248"/>
    </location>
</feature>
<proteinExistence type="predicted"/>
<dbReference type="OrthoDB" id="430364at2759"/>
<gene>
    <name evidence="4" type="ORF">PGLA1383_LOCUS53935</name>
</gene>
<dbReference type="EMBL" id="CAJNNV010032076">
    <property type="protein sequence ID" value="CAE8638819.1"/>
    <property type="molecule type" value="Genomic_DNA"/>
</dbReference>
<keyword evidence="5" id="KW-1185">Reference proteome</keyword>
<sequence length="276" mass="30499">MTQLRMQKETLNLSDGTSIQIAKTPGMGDKEWGETKKYLEANPEEARRMETFSRDAKAVRGWMQTQSISEYYNTRLSNGEELVSNKFSALEKNPEFAHIFEDIKRGGNQAAMQHYHNEPLMLKISRAMGGIPEEVKSVLADIQNKPITLQEACLKGDLTTVQDFLKATEGDLSKRNIDDKDAKGITCLGYAIGANRTAVVKLLLESKANPWEVDNSGGSGLHYAAAYGRKELLEYLISAKGDVNQVNTQGQTPLALAAKNKMKDIAEILKAKGGQM</sequence>
<evidence type="ECO:0000256" key="2">
    <source>
        <dbReference type="ARBA" id="ARBA00023043"/>
    </source>
</evidence>
<name>A0A813HJW9_POLGL</name>
<evidence type="ECO:0000313" key="4">
    <source>
        <dbReference type="EMBL" id="CAE8638819.1"/>
    </source>
</evidence>
<evidence type="ECO:0000256" key="1">
    <source>
        <dbReference type="ARBA" id="ARBA00022737"/>
    </source>
</evidence>
<evidence type="ECO:0000256" key="3">
    <source>
        <dbReference type="PROSITE-ProRule" id="PRU00023"/>
    </source>
</evidence>
<dbReference type="OMA" id="TTSAKCE"/>
<accession>A0A813HJW9</accession>
<dbReference type="AlphaFoldDB" id="A0A813HJW9"/>